<keyword evidence="1" id="KW-1133">Transmembrane helix</keyword>
<reference evidence="2" key="2">
    <citation type="submission" date="2021-08" db="EMBL/GenBank/DDBJ databases">
        <authorList>
            <person name="Gostincar C."/>
            <person name="Sun X."/>
            <person name="Song Z."/>
            <person name="Gunde-Cimerman N."/>
        </authorList>
    </citation>
    <scope>NUCLEOTIDE SEQUENCE</scope>
    <source>
        <strain evidence="2">EXF-8016</strain>
    </source>
</reference>
<comment type="caution">
    <text evidence="2">The sequence shown here is derived from an EMBL/GenBank/DDBJ whole genome shotgun (WGS) entry which is preliminary data.</text>
</comment>
<gene>
    <name evidence="2" type="ORF">KCV03_g329</name>
</gene>
<feature type="transmembrane region" description="Helical" evidence="1">
    <location>
        <begin position="177"/>
        <end position="196"/>
    </location>
</feature>
<dbReference type="Proteomes" id="UP000767238">
    <property type="component" value="Unassembled WGS sequence"/>
</dbReference>
<dbReference type="EMBL" id="JAHFYH010000001">
    <property type="protein sequence ID" value="KAH0237927.1"/>
    <property type="molecule type" value="Genomic_DNA"/>
</dbReference>
<sequence length="270" mass="30262">MALPPRSSFAGQTAFVERQRVCPNWGTRDLSQRLQLRSRTIRRGPVTHLWWLCLEEQLCQNRLLSIRWVVRVADTWGRDRRPGAVRPFEWNGTAYDRSDSRCRSVNICRASIDGPSSCSDTCPTSGLSVLPPAHATLDHHRRLRILITGIGGFQCTLRLAVHLPDQLRRCPINRIDGLYLILLLLTIPCPGAAFIFTSTLPNMMYQFDVSMGASPDWATVNDTPFESYVGEPDAVNWFDSPEVKSMLIDFESAGSAGQPFCCVGLQLLVV</sequence>
<feature type="non-terminal residue" evidence="2">
    <location>
        <position position="270"/>
    </location>
</feature>
<dbReference type="AlphaFoldDB" id="A0A9P8GPW8"/>
<proteinExistence type="predicted"/>
<name>A0A9P8GPW8_AURME</name>
<reference evidence="2" key="1">
    <citation type="journal article" date="2021" name="J Fungi (Basel)">
        <title>Virulence traits and population genomics of the black yeast Aureobasidium melanogenum.</title>
        <authorList>
            <person name="Cernosa A."/>
            <person name="Sun X."/>
            <person name="Gostincar C."/>
            <person name="Fang C."/>
            <person name="Gunde-Cimerman N."/>
            <person name="Song Z."/>
        </authorList>
    </citation>
    <scope>NUCLEOTIDE SEQUENCE</scope>
    <source>
        <strain evidence="2">EXF-8016</strain>
    </source>
</reference>
<accession>A0A9P8GPW8</accession>
<protein>
    <submittedName>
        <fullName evidence="2">Uncharacterized protein</fullName>
    </submittedName>
</protein>
<keyword evidence="1" id="KW-0812">Transmembrane</keyword>
<evidence type="ECO:0000256" key="1">
    <source>
        <dbReference type="SAM" id="Phobius"/>
    </source>
</evidence>
<evidence type="ECO:0000313" key="3">
    <source>
        <dbReference type="Proteomes" id="UP000767238"/>
    </source>
</evidence>
<keyword evidence="1" id="KW-0472">Membrane</keyword>
<organism evidence="2 3">
    <name type="scientific">Aureobasidium melanogenum</name>
    <name type="common">Aureobasidium pullulans var. melanogenum</name>
    <dbReference type="NCBI Taxonomy" id="46634"/>
    <lineage>
        <taxon>Eukaryota</taxon>
        <taxon>Fungi</taxon>
        <taxon>Dikarya</taxon>
        <taxon>Ascomycota</taxon>
        <taxon>Pezizomycotina</taxon>
        <taxon>Dothideomycetes</taxon>
        <taxon>Dothideomycetidae</taxon>
        <taxon>Dothideales</taxon>
        <taxon>Saccotheciaceae</taxon>
        <taxon>Aureobasidium</taxon>
    </lineage>
</organism>
<evidence type="ECO:0000313" key="2">
    <source>
        <dbReference type="EMBL" id="KAH0237927.1"/>
    </source>
</evidence>